<dbReference type="OrthoDB" id="1920326at2759"/>
<proteinExistence type="predicted"/>
<dbReference type="EMBL" id="HF584089">
    <property type="protein sequence ID" value="CCQ43586.1"/>
    <property type="molecule type" value="Genomic_DNA"/>
</dbReference>
<sequence length="82" mass="9564">MLFVACLLHSSCPRTARFLASPLSESNVIFYQNQYQFPCILCFIEFARLTSFKHLIHSQSHLVRLQYEDFSVSSEAWDTELT</sequence>
<dbReference type="ChiTaRS" id="EXD2">
    <property type="organism name" value="human"/>
</dbReference>
<gene>
    <name evidence="1" type="primary">EXD2</name>
</gene>
<name>L8EA17_HUMAN</name>
<reference evidence="1" key="1">
    <citation type="journal article" date="2013" name="PLoS ONE">
        <title>Direct detection of alternative open reading frames translation products in human significantly expands the proteome.</title>
        <authorList>
            <person name="Vanderperre B."/>
            <person name="Lucier J.-F."/>
            <person name="Motard J."/>
            <person name="Tremblay G."/>
            <person name="Vanderperre S."/>
            <person name="Wisztorski M."/>
            <person name="Salzet M."/>
            <person name="Boisvert F.-M."/>
            <person name="Roucou X."/>
        </authorList>
    </citation>
    <scope>NUCLEOTIDE SEQUENCE</scope>
</reference>
<organism evidence="1">
    <name type="scientific">Homo sapiens</name>
    <name type="common">Human</name>
    <dbReference type="NCBI Taxonomy" id="9606"/>
    <lineage>
        <taxon>Eukaryota</taxon>
        <taxon>Metazoa</taxon>
        <taxon>Chordata</taxon>
        <taxon>Craniata</taxon>
        <taxon>Vertebrata</taxon>
        <taxon>Euteleostomi</taxon>
        <taxon>Mammalia</taxon>
        <taxon>Eutheria</taxon>
        <taxon>Euarchontoglires</taxon>
        <taxon>Primates</taxon>
        <taxon>Haplorrhini</taxon>
        <taxon>Catarrhini</taxon>
        <taxon>Hominidae</taxon>
        <taxon>Homo</taxon>
    </lineage>
</organism>
<dbReference type="AlphaFoldDB" id="L8EA17"/>
<evidence type="ECO:0000313" key="1">
    <source>
        <dbReference type="EMBL" id="CCQ43586.1"/>
    </source>
</evidence>
<accession>L8EA17</accession>
<protein>
    <submittedName>
        <fullName evidence="1">Alternative protein EXD2</fullName>
    </submittedName>
</protein>